<gene>
    <name evidence="2" type="ORF">LMG27198_16230</name>
</gene>
<dbReference type="Proteomes" id="UP001144323">
    <property type="component" value="Unassembled WGS sequence"/>
</dbReference>
<dbReference type="InterPro" id="IPR015943">
    <property type="entry name" value="WD40/YVTN_repeat-like_dom_sf"/>
</dbReference>
<name>A0A9W6LRQ2_9HYPH</name>
<dbReference type="SUPFAM" id="SSF50969">
    <property type="entry name" value="YVTN repeat-like/Quinoprotein amine dehydrogenase"/>
    <property type="match status" value="1"/>
</dbReference>
<feature type="signal peptide" evidence="1">
    <location>
        <begin position="1"/>
        <end position="36"/>
    </location>
</feature>
<dbReference type="InterPro" id="IPR051200">
    <property type="entry name" value="Host-pathogen_enzymatic-act"/>
</dbReference>
<accession>A0A9W6LRQ2</accession>
<evidence type="ECO:0000256" key="1">
    <source>
        <dbReference type="SAM" id="SignalP"/>
    </source>
</evidence>
<proteinExistence type="predicted"/>
<feature type="chain" id="PRO_5040928852" description="YncE family protein" evidence="1">
    <location>
        <begin position="37"/>
        <end position="403"/>
    </location>
</feature>
<dbReference type="EMBL" id="BSEC01000001">
    <property type="protein sequence ID" value="GLI92631.1"/>
    <property type="molecule type" value="Genomic_DNA"/>
</dbReference>
<keyword evidence="3" id="KW-1185">Reference proteome</keyword>
<comment type="caution">
    <text evidence="2">The sequence shown here is derived from an EMBL/GenBank/DDBJ whole genome shotgun (WGS) entry which is preliminary data.</text>
</comment>
<dbReference type="InterPro" id="IPR006311">
    <property type="entry name" value="TAT_signal"/>
</dbReference>
<evidence type="ECO:0000313" key="2">
    <source>
        <dbReference type="EMBL" id="GLI92631.1"/>
    </source>
</evidence>
<dbReference type="PANTHER" id="PTHR47197">
    <property type="entry name" value="PROTEIN NIRF"/>
    <property type="match status" value="1"/>
</dbReference>
<dbReference type="Gene3D" id="2.130.10.10">
    <property type="entry name" value="YVTN repeat-like/Quinoprotein amine dehydrogenase"/>
    <property type="match status" value="2"/>
</dbReference>
<dbReference type="PANTHER" id="PTHR47197:SF3">
    <property type="entry name" value="DIHYDRO-HEME D1 DEHYDROGENASE"/>
    <property type="match status" value="1"/>
</dbReference>
<dbReference type="InterPro" id="IPR011044">
    <property type="entry name" value="Quino_amine_DH_bsu"/>
</dbReference>
<evidence type="ECO:0000313" key="3">
    <source>
        <dbReference type="Proteomes" id="UP001144323"/>
    </source>
</evidence>
<dbReference type="RefSeq" id="WP_281801959.1">
    <property type="nucleotide sequence ID" value="NZ_BSEC01000001.1"/>
</dbReference>
<dbReference type="PROSITE" id="PS51318">
    <property type="entry name" value="TAT"/>
    <property type="match status" value="1"/>
</dbReference>
<protein>
    <recommendedName>
        <fullName evidence="4">YncE family protein</fullName>
    </recommendedName>
</protein>
<sequence>MTKTATQRSAFGALCAFGALGALGALGAFTAPPAQAELLAALNYETKAGVAPRREGIAIVDIDPASPRFNQIVKDAPLPPDVVAHHIYFNRDRSRAYVTMLGRSALAVFDIDGLPEKPEIVSVPDCRMGEDMVFTADRKRWFLTCLGSSNVIMGDAETNRTLAVIAAPEPKPGEAPRPFIRNPHGATLNESLDLLLVTSTTDPELKMFGETITAIQASSGRLLGTWKVSDKPSPSGEGPVETAFVPNRRPHTAFVTNMHGGSLWTAVWKADEKTFELKPAFDFAAIGQGMPLEMEFNDAGDRLYVTTAKPGALNIFDISDASKPKLLSSIPTAEGAHHLVFSPDRRHAFVQNSLLNLPGLSDGSVTVVDLATNQPVRRIDALSKAGLNPNCIILLPGQEPNEE</sequence>
<keyword evidence="1" id="KW-0732">Signal</keyword>
<evidence type="ECO:0008006" key="4">
    <source>
        <dbReference type="Google" id="ProtNLM"/>
    </source>
</evidence>
<reference evidence="2" key="1">
    <citation type="journal article" date="2023" name="Int. J. Syst. Evol. Microbiol.">
        <title>Methylocystis iwaonis sp. nov., a type II methane-oxidizing bacterium from surface soil of a rice paddy field in Japan, and emended description of the genus Methylocystis (ex Whittenbury et al. 1970) Bowman et al. 1993.</title>
        <authorList>
            <person name="Kaise H."/>
            <person name="Sawadogo J.B."/>
            <person name="Alam M.S."/>
            <person name="Ueno C."/>
            <person name="Dianou D."/>
            <person name="Shinjo R."/>
            <person name="Asakawa S."/>
        </authorList>
    </citation>
    <scope>NUCLEOTIDE SEQUENCE</scope>
    <source>
        <strain evidence="2">LMG27198</strain>
    </source>
</reference>
<dbReference type="AlphaFoldDB" id="A0A9W6LRQ2"/>
<organism evidence="2 3">
    <name type="scientific">Methylocystis echinoides</name>
    <dbReference type="NCBI Taxonomy" id="29468"/>
    <lineage>
        <taxon>Bacteria</taxon>
        <taxon>Pseudomonadati</taxon>
        <taxon>Pseudomonadota</taxon>
        <taxon>Alphaproteobacteria</taxon>
        <taxon>Hyphomicrobiales</taxon>
        <taxon>Methylocystaceae</taxon>
        <taxon>Methylocystis</taxon>
    </lineage>
</organism>